<evidence type="ECO:0000313" key="9">
    <source>
        <dbReference type="Proteomes" id="UP000660885"/>
    </source>
</evidence>
<keyword evidence="4" id="KW-0809">Transit peptide</keyword>
<protein>
    <submittedName>
        <fullName evidence="8">COQ9 family protein</fullName>
    </submittedName>
</protein>
<reference evidence="8 9" key="1">
    <citation type="submission" date="2021-01" db="EMBL/GenBank/DDBJ databases">
        <title>Belnapia mucosa sp. nov. and Belnapia arida sp. nov., isolated from the Tabernas Desert (Almeria, Spain).</title>
        <authorList>
            <person name="Molina-Menor E."/>
            <person name="Vidal-Verdu A."/>
            <person name="Calonge A."/>
            <person name="Satari L."/>
            <person name="Pereto J."/>
            <person name="Porcar M."/>
        </authorList>
    </citation>
    <scope>NUCLEOTIDE SEQUENCE [LARGE SCALE GENOMIC DNA]</scope>
    <source>
        <strain evidence="8 9">T18</strain>
    </source>
</reference>
<accession>A0ABS1U3X4</accession>
<name>A0ABS1U3X4_9PROT</name>
<dbReference type="PANTHER" id="PTHR21427:SF19">
    <property type="entry name" value="UBIQUINONE BIOSYNTHESIS PROTEIN COQ9, MITOCHONDRIAL"/>
    <property type="match status" value="1"/>
</dbReference>
<evidence type="ECO:0000256" key="1">
    <source>
        <dbReference type="ARBA" id="ARBA00004749"/>
    </source>
</evidence>
<dbReference type="NCBIfam" id="TIGR02396">
    <property type="entry name" value="diverge_rpsU"/>
    <property type="match status" value="1"/>
</dbReference>
<feature type="domain" description="COQ9 C-terminal" evidence="7">
    <location>
        <begin position="116"/>
        <end position="186"/>
    </location>
</feature>
<keyword evidence="9" id="KW-1185">Reference proteome</keyword>
<comment type="similarity">
    <text evidence="2">Belongs to the COQ9 family.</text>
</comment>
<comment type="pathway">
    <text evidence="1">Cofactor biosynthesis; ubiquinone biosynthesis.</text>
</comment>
<comment type="function">
    <text evidence="6">Membrane-associated protein that warps the membrane surface to access and bind aromatic isoprenes with high specificity, including ubiquinone (CoQ) isoprene intermediates and presents them directly to COQ7, therefore facilitating the COQ7-mediated hydroxylase step. Participates in the biosynthesis of coenzyme Q, also named ubiquinone, an essential lipid-soluble electron transporter for aerobic cellular respiration.</text>
</comment>
<evidence type="ECO:0000259" key="7">
    <source>
        <dbReference type="Pfam" id="PF08511"/>
    </source>
</evidence>
<comment type="caution">
    <text evidence="8">The sequence shown here is derived from an EMBL/GenBank/DDBJ whole genome shotgun (WGS) entry which is preliminary data.</text>
</comment>
<dbReference type="InterPro" id="IPR013718">
    <property type="entry name" value="COQ9_C"/>
</dbReference>
<evidence type="ECO:0000256" key="2">
    <source>
        <dbReference type="ARBA" id="ARBA00010766"/>
    </source>
</evidence>
<evidence type="ECO:0000313" key="8">
    <source>
        <dbReference type="EMBL" id="MBL6079377.1"/>
    </source>
</evidence>
<dbReference type="InterPro" id="IPR012762">
    <property type="entry name" value="Ubiq_biosynth_COQ9"/>
</dbReference>
<proteinExistence type="inferred from homology"/>
<evidence type="ECO:0000256" key="5">
    <source>
        <dbReference type="ARBA" id="ARBA00023121"/>
    </source>
</evidence>
<dbReference type="Pfam" id="PF08511">
    <property type="entry name" value="COQ9"/>
    <property type="match status" value="1"/>
</dbReference>
<keyword evidence="5" id="KW-0446">Lipid-binding</keyword>
<organism evidence="8 9">
    <name type="scientific">Belnapia arida</name>
    <dbReference type="NCBI Taxonomy" id="2804533"/>
    <lineage>
        <taxon>Bacteria</taxon>
        <taxon>Pseudomonadati</taxon>
        <taxon>Pseudomonadota</taxon>
        <taxon>Alphaproteobacteria</taxon>
        <taxon>Acetobacterales</taxon>
        <taxon>Roseomonadaceae</taxon>
        <taxon>Belnapia</taxon>
    </lineage>
</organism>
<sequence length="193" mass="21177">MTERSDIRDAAVRAMLPLAADEGWNWGTLRAGLAAIGEDPALAESHFPSGPVSAVAHWIDLANREMEAAAAAEDIAALRVPARIRRVVELRLRATAPHKRALRRALSLLALPWNTPTALRTTAQTVDAMWHAAGDASADFSWYTRRATLAGVYGATLAYWMRDDDPEVGDALDFLDRRLADVARLGKRRRRAA</sequence>
<dbReference type="RefSeq" id="WP_202832614.1">
    <property type="nucleotide sequence ID" value="NZ_JAETWB010000006.1"/>
</dbReference>
<dbReference type="EMBL" id="JAETWB010000006">
    <property type="protein sequence ID" value="MBL6079377.1"/>
    <property type="molecule type" value="Genomic_DNA"/>
</dbReference>
<dbReference type="Proteomes" id="UP000660885">
    <property type="component" value="Unassembled WGS sequence"/>
</dbReference>
<gene>
    <name evidence="8" type="ORF">JMJ56_15265</name>
</gene>
<evidence type="ECO:0000256" key="3">
    <source>
        <dbReference type="ARBA" id="ARBA00022688"/>
    </source>
</evidence>
<evidence type="ECO:0000256" key="6">
    <source>
        <dbReference type="ARBA" id="ARBA00058104"/>
    </source>
</evidence>
<keyword evidence="3" id="KW-0831">Ubiquinone biosynthesis</keyword>
<dbReference type="Gene3D" id="1.10.357.10">
    <property type="entry name" value="Tetracycline Repressor, domain 2"/>
    <property type="match status" value="1"/>
</dbReference>
<evidence type="ECO:0000256" key="4">
    <source>
        <dbReference type="ARBA" id="ARBA00022946"/>
    </source>
</evidence>
<dbReference type="PANTHER" id="PTHR21427">
    <property type="entry name" value="UBIQUINONE BIOSYNTHESIS PROTEIN COQ9, MITOCHONDRIAL"/>
    <property type="match status" value="1"/>
</dbReference>